<feature type="coiled-coil region" evidence="6">
    <location>
        <begin position="946"/>
        <end position="1001"/>
    </location>
</feature>
<dbReference type="GO" id="GO:0007059">
    <property type="term" value="P:chromosome segregation"/>
    <property type="evidence" value="ECO:0007669"/>
    <property type="project" value="UniProtKB-UniRule"/>
</dbReference>
<protein>
    <recommendedName>
        <fullName evidence="6">Chromosome partition protein Smc</fullName>
    </recommendedName>
</protein>
<dbReference type="GeneID" id="85006806"/>
<feature type="coiled-coil region" evidence="6">
    <location>
        <begin position="814"/>
        <end position="848"/>
    </location>
</feature>
<dbReference type="OrthoDB" id="9808768at2"/>
<dbReference type="SUPFAM" id="SSF75553">
    <property type="entry name" value="Smc hinge domain"/>
    <property type="match status" value="1"/>
</dbReference>
<dbReference type="HAMAP" id="MF_01894">
    <property type="entry name" value="Smc_prok"/>
    <property type="match status" value="1"/>
</dbReference>
<evidence type="ECO:0000313" key="10">
    <source>
        <dbReference type="Proteomes" id="UP000006001"/>
    </source>
</evidence>
<dbReference type="Proteomes" id="UP000006001">
    <property type="component" value="Unassembled WGS sequence"/>
</dbReference>
<dbReference type="GO" id="GO:0003677">
    <property type="term" value="F:DNA binding"/>
    <property type="evidence" value="ECO:0007669"/>
    <property type="project" value="UniProtKB-UniRule"/>
</dbReference>
<sequence>MYLKSLTLKGFKSFADRIQLTLEPGMTAVVGPNGSGKSNISDAVLWVLGERNPKHLRGQAMEDVIFAGSTARRSVSVAEVELVLDNSDGMLPVDFDEVSLTRRIFRSGESEYLINGIVARRMDFMDILHDTGLGTGTHTIIGQGNLDAVLTGKPEDRRALIEEAAGILKHKQRKERSARKLASMDEHLARVKDVAAEVERQLKPLARKASRQQAYEALSTELTQMDLLLAVDDLRRLRTAWDAVERAEKEAAAKIDVDRLASEDADARVQKLSQLLQDRGLYVGDLTERRGRFHMLVERFESVERVLREKERSIESRLSAAEGTASGSKRRIASLSAEVASLKERRDAQVAKRDALSADMSELADALEDARAARRDADAQAARLRTDLAEAERTIADADARLSRARDDHHALAARVDALSARHDALSAELADVRGELASHEDACAAKREALDAVLAEAAHADTLRIDAADAERAARSALKEARLRLQGAAGERAAVERALASIRTRTAASAWMHEHAAHDGHARTLASLMHVPPHLEHLVEFLLGDDLTCPVAADGRAAASLLSAVREAGIGGDARVLFASDRDRSAEATGRLIDAIDADASVQGLLDALLGDVMLVETAEEAFAGSSEALRYATPDGIVVRPRAKALAAAPDRDARSGALSRERRLSELADEQARLEAEEASAAVALENAEAALAQAQASCLSYASEKARLEGAFASAEAERRRLAQRLSTLESAFASVEADLDCARDALSGASPDMDGLSARAADARARRASLQAEIEAIQSDRDAKADAEQKAAQAHADAKLDCMTSVERARSFERECAERERDLERAVRARDRAAAELVGLRRAHGRIEPLRAVVASLRAGVQGWVDDLAEKATLEQARSQSLTQSIADAREAAARAKAALDASVSALSDVRVERGRLEVQVDAAQAKIVDECGVPLETALLLGAVDDRSELEEQAASARRRIAKMGTIDSSAAEEYEAAKERFEYLSSQIEDMEAARRALKRIDAAIDARMKERFDLTFEAVNRNFQNIFASLFPGGSGELTLVGGEDDEPVGVEVNAQPRGKRITKMMLMSGGERSLTALALLFAVYKIRSTPFYILDEAEAALDDSNLRRLIAYLDELRRETQLIMITHQRRTMEMADVLYGVSMQADGVTKVVSQRLERTAGAPSGKE</sequence>
<dbReference type="RefSeq" id="WP_006361378.1">
    <property type="nucleotide sequence ID" value="NZ_GG700630.1"/>
</dbReference>
<evidence type="ECO:0000313" key="9">
    <source>
        <dbReference type="EMBL" id="EEZ62043.1"/>
    </source>
</evidence>
<keyword evidence="3 6" id="KW-0067">ATP-binding</keyword>
<dbReference type="Pfam" id="PF06470">
    <property type="entry name" value="SMC_hinge"/>
    <property type="match status" value="1"/>
</dbReference>
<accession>D0WEA5</accession>
<comment type="domain">
    <text evidence="6">Contains large globular domains required for ATP hydrolysis at each terminus and a third globular domain forming a flexible hinge near the middle of the molecule. These domains are separated by coiled-coil structures.</text>
</comment>
<dbReference type="STRING" id="649764.HMPREF0762_00130"/>
<dbReference type="PIRSF" id="PIRSF005719">
    <property type="entry name" value="SMC"/>
    <property type="match status" value="1"/>
</dbReference>
<dbReference type="PANTHER" id="PTHR43977">
    <property type="entry name" value="STRUCTURAL MAINTENANCE OF CHROMOSOMES PROTEIN 3"/>
    <property type="match status" value="1"/>
</dbReference>
<keyword evidence="10" id="KW-1185">Reference proteome</keyword>
<dbReference type="GO" id="GO:0006260">
    <property type="term" value="P:DNA replication"/>
    <property type="evidence" value="ECO:0007669"/>
    <property type="project" value="UniProtKB-UniRule"/>
</dbReference>
<dbReference type="HOGENOM" id="CLU_001042_2_2_11"/>
<comment type="caution">
    <text evidence="9">The sequence shown here is derived from an EMBL/GenBank/DDBJ whole genome shotgun (WGS) entry which is preliminary data.</text>
</comment>
<evidence type="ECO:0000256" key="5">
    <source>
        <dbReference type="ARBA" id="ARBA00023125"/>
    </source>
</evidence>
<dbReference type="Gene3D" id="1.20.1060.20">
    <property type="match status" value="1"/>
</dbReference>
<evidence type="ECO:0000256" key="3">
    <source>
        <dbReference type="ARBA" id="ARBA00022840"/>
    </source>
</evidence>
<dbReference type="GO" id="GO:0030261">
    <property type="term" value="P:chromosome condensation"/>
    <property type="evidence" value="ECO:0007669"/>
    <property type="project" value="InterPro"/>
</dbReference>
<dbReference type="GO" id="GO:0007062">
    <property type="term" value="P:sister chromatid cohesion"/>
    <property type="evidence" value="ECO:0007669"/>
    <property type="project" value="InterPro"/>
</dbReference>
<evidence type="ECO:0000256" key="1">
    <source>
        <dbReference type="ARBA" id="ARBA00022490"/>
    </source>
</evidence>
<evidence type="ECO:0000256" key="4">
    <source>
        <dbReference type="ARBA" id="ARBA00023054"/>
    </source>
</evidence>
<evidence type="ECO:0000256" key="2">
    <source>
        <dbReference type="ARBA" id="ARBA00022741"/>
    </source>
</evidence>
<keyword evidence="1 6" id="KW-0963">Cytoplasm</keyword>
<dbReference type="SUPFAM" id="SSF52540">
    <property type="entry name" value="P-loop containing nucleoside triphosphate hydrolases"/>
    <property type="match status" value="1"/>
</dbReference>
<keyword evidence="2 6" id="KW-0547">Nucleotide-binding</keyword>
<keyword evidence="4 6" id="KW-0175">Coiled coil</keyword>
<evidence type="ECO:0000259" key="7">
    <source>
        <dbReference type="Pfam" id="PF02463"/>
    </source>
</evidence>
<gene>
    <name evidence="6 9" type="primary">smc</name>
    <name evidence="9" type="ORF">HMPREF0762_00130</name>
</gene>
<dbReference type="InterPro" id="IPR011890">
    <property type="entry name" value="SMC_prok"/>
</dbReference>
<comment type="function">
    <text evidence="6">Required for chromosome condensation and partitioning.</text>
</comment>
<dbReference type="Gene3D" id="1.10.287.1490">
    <property type="match status" value="1"/>
</dbReference>
<reference evidence="9" key="1">
    <citation type="submission" date="2009-10" db="EMBL/GenBank/DDBJ databases">
        <authorList>
            <person name="Weinstock G."/>
            <person name="Sodergren E."/>
            <person name="Clifton S."/>
            <person name="Fulton L."/>
            <person name="Fulton B."/>
            <person name="Courtney L."/>
            <person name="Fronick C."/>
            <person name="Harrison M."/>
            <person name="Strong C."/>
            <person name="Farmer C."/>
            <person name="Delahaunty K."/>
            <person name="Markovic C."/>
            <person name="Hall O."/>
            <person name="Minx P."/>
            <person name="Tomlinson C."/>
            <person name="Mitreva M."/>
            <person name="Nelson J."/>
            <person name="Hou S."/>
            <person name="Wollam A."/>
            <person name="Pepin K.H."/>
            <person name="Johnson M."/>
            <person name="Bhonagiri V."/>
            <person name="Nash W.E."/>
            <person name="Warren W."/>
            <person name="Chinwalla A."/>
            <person name="Mardis E.R."/>
            <person name="Wilson R.K."/>
        </authorList>
    </citation>
    <scope>NUCLEOTIDE SEQUENCE [LARGE SCALE GENOMIC DNA]</scope>
    <source>
        <strain evidence="9">ATCC 700122</strain>
    </source>
</reference>
<dbReference type="GO" id="GO:0016887">
    <property type="term" value="F:ATP hydrolysis activity"/>
    <property type="evidence" value="ECO:0007669"/>
    <property type="project" value="InterPro"/>
</dbReference>
<comment type="similarity">
    <text evidence="6">Belongs to the SMC family.</text>
</comment>
<dbReference type="InterPro" id="IPR024704">
    <property type="entry name" value="SMC"/>
</dbReference>
<evidence type="ECO:0000256" key="6">
    <source>
        <dbReference type="HAMAP-Rule" id="MF_01894"/>
    </source>
</evidence>
<proteinExistence type="inferred from homology"/>
<feature type="coiled-coil region" evidence="6">
    <location>
        <begin position="325"/>
        <end position="499"/>
    </location>
</feature>
<keyword evidence="5 6" id="KW-0238">DNA-binding</keyword>
<dbReference type="Gene3D" id="3.40.50.300">
    <property type="entry name" value="P-loop containing nucleotide triphosphate hydrolases"/>
    <property type="match status" value="2"/>
</dbReference>
<name>D0WEA5_SLAES</name>
<feature type="domain" description="SMC hinge" evidence="8">
    <location>
        <begin position="521"/>
        <end position="623"/>
    </location>
</feature>
<feature type="binding site" evidence="6">
    <location>
        <begin position="32"/>
        <end position="39"/>
    </location>
    <ligand>
        <name>ATP</name>
        <dbReference type="ChEBI" id="CHEBI:30616"/>
    </ligand>
</feature>
<dbReference type="EMBL" id="ACUX02000004">
    <property type="protein sequence ID" value="EEZ62043.1"/>
    <property type="molecule type" value="Genomic_DNA"/>
</dbReference>
<dbReference type="eggNOG" id="COG1196">
    <property type="taxonomic scope" value="Bacteria"/>
</dbReference>
<comment type="subunit">
    <text evidence="6">Homodimer.</text>
</comment>
<dbReference type="NCBIfam" id="TIGR02168">
    <property type="entry name" value="SMC_prok_B"/>
    <property type="match status" value="1"/>
</dbReference>
<dbReference type="InterPro" id="IPR010935">
    <property type="entry name" value="SMC_hinge"/>
</dbReference>
<evidence type="ECO:0000259" key="8">
    <source>
        <dbReference type="Pfam" id="PF06470"/>
    </source>
</evidence>
<dbReference type="AlphaFoldDB" id="D0WEA5"/>
<dbReference type="GO" id="GO:0005694">
    <property type="term" value="C:chromosome"/>
    <property type="evidence" value="ECO:0007669"/>
    <property type="project" value="InterPro"/>
</dbReference>
<dbReference type="InterPro" id="IPR036277">
    <property type="entry name" value="SMC_hinge_sf"/>
</dbReference>
<feature type="domain" description="RecF/RecN/SMC N-terminal" evidence="7">
    <location>
        <begin position="2"/>
        <end position="1158"/>
    </location>
</feature>
<feature type="coiled-coil region" evidence="6">
    <location>
        <begin position="660"/>
        <end position="785"/>
    </location>
</feature>
<comment type="subcellular location">
    <subcellularLocation>
        <location evidence="6">Cytoplasm</location>
    </subcellularLocation>
</comment>
<dbReference type="GO" id="GO:0005524">
    <property type="term" value="F:ATP binding"/>
    <property type="evidence" value="ECO:0007669"/>
    <property type="project" value="UniProtKB-UniRule"/>
</dbReference>
<dbReference type="InterPro" id="IPR003395">
    <property type="entry name" value="RecF/RecN/SMC_N"/>
</dbReference>
<dbReference type="Gene3D" id="3.30.70.1620">
    <property type="match status" value="1"/>
</dbReference>
<dbReference type="GO" id="GO:0005737">
    <property type="term" value="C:cytoplasm"/>
    <property type="evidence" value="ECO:0007669"/>
    <property type="project" value="UniProtKB-SubCell"/>
</dbReference>
<dbReference type="Pfam" id="PF02463">
    <property type="entry name" value="SMC_N"/>
    <property type="match status" value="1"/>
</dbReference>
<dbReference type="InterPro" id="IPR027417">
    <property type="entry name" value="P-loop_NTPase"/>
</dbReference>
<organism evidence="9 10">
    <name type="scientific">Slackia exigua (strain ATCC 700122 / DSM 15923 / CIP 105133 / JCM 11022 / KCTC 5966 / S-7)</name>
    <dbReference type="NCBI Taxonomy" id="649764"/>
    <lineage>
        <taxon>Bacteria</taxon>
        <taxon>Bacillati</taxon>
        <taxon>Actinomycetota</taxon>
        <taxon>Coriobacteriia</taxon>
        <taxon>Eggerthellales</taxon>
        <taxon>Eggerthellaceae</taxon>
        <taxon>Slackia</taxon>
    </lineage>
</organism>